<evidence type="ECO:0000313" key="2">
    <source>
        <dbReference type="EMBL" id="KAK3921131.1"/>
    </source>
</evidence>
<keyword evidence="3" id="KW-1185">Reference proteome</keyword>
<sequence length="104" mass="11139">MDGGALLGSGALRRPGLRHALPRHGPPQQPSSCAMRLHNHKATPQNLNSPIRVWARVGIPVDALEKSSFTQEFFLENPGHPLGKMIPPGNVQIPLGNPGLVFAV</sequence>
<proteinExistence type="predicted"/>
<dbReference type="EMBL" id="JAHWGI010001033">
    <property type="protein sequence ID" value="KAK3921131.1"/>
    <property type="molecule type" value="Genomic_DNA"/>
</dbReference>
<protein>
    <submittedName>
        <fullName evidence="2">Ceruloplasmin</fullName>
    </submittedName>
</protein>
<reference evidence="2" key="1">
    <citation type="submission" date="2021-07" db="EMBL/GenBank/DDBJ databases">
        <authorList>
            <person name="Catto M.A."/>
            <person name="Jacobson A."/>
            <person name="Kennedy G."/>
            <person name="Labadie P."/>
            <person name="Hunt B.G."/>
            <person name="Srinivasan R."/>
        </authorList>
    </citation>
    <scope>NUCLEOTIDE SEQUENCE</scope>
    <source>
        <strain evidence="2">PL_HMW_Pooled</strain>
        <tissue evidence="2">Head</tissue>
    </source>
</reference>
<evidence type="ECO:0000256" key="1">
    <source>
        <dbReference type="SAM" id="MobiDB-lite"/>
    </source>
</evidence>
<name>A0AAE1HGW6_9NEOP</name>
<accession>A0AAE1HGW6</accession>
<organism evidence="2 3">
    <name type="scientific">Frankliniella fusca</name>
    <dbReference type="NCBI Taxonomy" id="407009"/>
    <lineage>
        <taxon>Eukaryota</taxon>
        <taxon>Metazoa</taxon>
        <taxon>Ecdysozoa</taxon>
        <taxon>Arthropoda</taxon>
        <taxon>Hexapoda</taxon>
        <taxon>Insecta</taxon>
        <taxon>Pterygota</taxon>
        <taxon>Neoptera</taxon>
        <taxon>Paraneoptera</taxon>
        <taxon>Thysanoptera</taxon>
        <taxon>Terebrantia</taxon>
        <taxon>Thripoidea</taxon>
        <taxon>Thripidae</taxon>
        <taxon>Frankliniella</taxon>
    </lineage>
</organism>
<gene>
    <name evidence="2" type="ORF">KUF71_010346</name>
</gene>
<dbReference type="AlphaFoldDB" id="A0AAE1HGW6"/>
<dbReference type="Proteomes" id="UP001219518">
    <property type="component" value="Unassembled WGS sequence"/>
</dbReference>
<evidence type="ECO:0000313" key="3">
    <source>
        <dbReference type="Proteomes" id="UP001219518"/>
    </source>
</evidence>
<comment type="caution">
    <text evidence="2">The sequence shown here is derived from an EMBL/GenBank/DDBJ whole genome shotgun (WGS) entry which is preliminary data.</text>
</comment>
<feature type="region of interest" description="Disordered" evidence="1">
    <location>
        <begin position="1"/>
        <end position="34"/>
    </location>
</feature>
<reference evidence="2" key="2">
    <citation type="journal article" date="2023" name="BMC Genomics">
        <title>Pest status, molecular evolution, and epigenetic factors derived from the genome assembly of Frankliniella fusca, a thysanopteran phytovirus vector.</title>
        <authorList>
            <person name="Catto M.A."/>
            <person name="Labadie P.E."/>
            <person name="Jacobson A.L."/>
            <person name="Kennedy G.G."/>
            <person name="Srinivasan R."/>
            <person name="Hunt B.G."/>
        </authorList>
    </citation>
    <scope>NUCLEOTIDE SEQUENCE</scope>
    <source>
        <strain evidence="2">PL_HMW_Pooled</strain>
    </source>
</reference>